<keyword evidence="8" id="KW-0539">Nucleus</keyword>
<dbReference type="Pfam" id="PF12114">
    <property type="entry name" value="Period_C"/>
    <property type="match status" value="1"/>
</dbReference>
<dbReference type="Gene3D" id="3.30.450.20">
    <property type="entry name" value="PAS domain"/>
    <property type="match status" value="2"/>
</dbReference>
<sequence length="1225" mass="131550">MNGCADYAPSPGDPSREAAEPWPGQAPLQEDVDVSDGAGGNETNENGVTGQDSGGSNGDGSGRELGMPRGPPGTCQGPGAFNQLELPQFRSTKVDAHKELIKTLKELKVHLPADKRAKGKASTLLTLKYALRSVKQVKANEEYYQLLMSSENHPCSAHVPSYTVEEIESVTSEFIVKNVDMFAAAVSLVTGKILYISDQVVSIFHCKRGTFHDTKFVEFLAPHDVGVFHSCTTPCKLPPWSVRRRADSFTQECTEEKSFFCRVSVGKNHESEIRYHPFRMTPYLAQVRDQQGTESQLCCVLLAERVHSGYEGNSWPRPLPHFLPWFRYMCVGAVPLLGHLPQDLIETPVLVQLHPSDRPLMLAIHKKIVQSGGQPFDYSPIRFRARNGEYITLDTSWSSFINPWSRKISFIIGRHRVRVGPLNEDVFSAEPRVEEKALQPGTQELTEQIHRLLLQPVPHSSSSGYGSLGSSGSHEHLLSQTSSSECTGQEDPCRRRAVRAPLSPSVPLCLSSVTQMTDSSPAQMKAVPATEKGSSRASLPEAGLPEELAFKNPLASSYQQISCLDSVIRYLQSCSEATTLKRKCEFPAHLPTAKASDKRKATAGPGPHAAETASPSEVNSPADVSTHLPSLTLPSKAQSLLSLTSQCSYSSTIVHVGDKKPQPELETVGDAASGPESLDCLGGSVLPCGLGQEQEPFRKLGLTKELLAAHTQKEEQSFLLKFREIRKLNVFQSRCHYYLQDRSKGQSSERAAPGLRNTSGIDSSWKKNGKNRKLKSRRVKPRDSSGSTGSGGPPPQRLPLVGLNATAWSPSDTSQSSCPAMPFPAPVPAYSLPLFPAPGVVPAPGTVAAAPGAPHAGLALPVDTQREFAVQPPSFAGPLAPVVALVLPSGSFSPVTPSLPPAFFPGQPNLPSEVIPASQPEFPGRTSSPEQPHACPPAEPAGPAGRTSPPLFQSRGSSPLQLNLLQLEEAPEGGSAAAGTTGPDCKPGSAWDRRPEAPPACDKPKDAQSSDALSASSGLLRLLLHEDLCSATGSAPSGSGASATSCSLGPGSLGCDASRGGAGSSNTSHTSKYFGSVDSSENNHKAKAKVDVEESERLKYVLQDPVRLLVADTDDSVMMAYQMPSRNPETVLQEDREKLKVLQRLQPRFTDRQKRELQDVHPWMRSGGLPAALGAAECVCCENKGKDNICVRYEEATPTLGLSGTTDTTEEENGPSLSHRNEGQT</sequence>
<feature type="domain" description="Period circadian protein homolog PER 1-3 bHLH-like" evidence="15">
    <location>
        <begin position="93"/>
        <end position="151"/>
    </location>
</feature>
<evidence type="ECO:0000256" key="8">
    <source>
        <dbReference type="ARBA" id="ARBA00023242"/>
    </source>
</evidence>
<feature type="region of interest" description="Disordered" evidence="11">
    <location>
        <begin position="742"/>
        <end position="801"/>
    </location>
</feature>
<dbReference type="Pfam" id="PF23170">
    <property type="entry name" value="bHLH_PER"/>
    <property type="match status" value="1"/>
</dbReference>
<evidence type="ECO:0000256" key="10">
    <source>
        <dbReference type="ARBA" id="ARBA00042893"/>
    </source>
</evidence>
<keyword evidence="4" id="KW-0677">Repeat</keyword>
<feature type="compositionally biased region" description="Polar residues" evidence="11">
    <location>
        <begin position="613"/>
        <end position="629"/>
    </location>
</feature>
<reference evidence="16" key="1">
    <citation type="submission" date="2023-09" db="UniProtKB">
        <authorList>
            <consortium name="Ensembl"/>
        </authorList>
    </citation>
    <scope>IDENTIFICATION</scope>
</reference>
<evidence type="ECO:0000256" key="2">
    <source>
        <dbReference type="ARBA" id="ARBA00004496"/>
    </source>
</evidence>
<feature type="domain" description="Period circadian protein homolog 1-3 PAS-A" evidence="14">
    <location>
        <begin position="180"/>
        <end position="304"/>
    </location>
</feature>
<dbReference type="AlphaFoldDB" id="A0A8C0CF33"/>
<dbReference type="InterPro" id="IPR022728">
    <property type="entry name" value="Period_circadian-like_C"/>
</dbReference>
<dbReference type="GeneTree" id="ENSGT00940000156342"/>
<evidence type="ECO:0000256" key="4">
    <source>
        <dbReference type="ARBA" id="ARBA00022737"/>
    </source>
</evidence>
<evidence type="ECO:0000256" key="6">
    <source>
        <dbReference type="ARBA" id="ARBA00023108"/>
    </source>
</evidence>
<evidence type="ECO:0000313" key="16">
    <source>
        <dbReference type="Ensembl" id="ENSBMSP00010004030.1"/>
    </source>
</evidence>
<feature type="compositionally biased region" description="Low complexity" evidence="11">
    <location>
        <begin position="460"/>
        <end position="472"/>
    </location>
</feature>
<dbReference type="InterPro" id="IPR057310">
    <property type="entry name" value="PER1-3_bHLH"/>
</dbReference>
<comment type="subcellular location">
    <subcellularLocation>
        <location evidence="2">Cytoplasm</location>
    </subcellularLocation>
    <subcellularLocation>
        <location evidence="1">Nucleus</location>
    </subcellularLocation>
</comment>
<feature type="compositionally biased region" description="Low complexity" evidence="11">
    <location>
        <begin position="41"/>
        <end position="51"/>
    </location>
</feature>
<feature type="compositionally biased region" description="Basic and acidic residues" evidence="11">
    <location>
        <begin position="1081"/>
        <end position="1090"/>
    </location>
</feature>
<feature type="compositionally biased region" description="Basic residues" evidence="11">
    <location>
        <begin position="767"/>
        <end position="780"/>
    </location>
</feature>
<dbReference type="InterPro" id="IPR035965">
    <property type="entry name" value="PAS-like_dom_sf"/>
</dbReference>
<evidence type="ECO:0000259" key="15">
    <source>
        <dbReference type="Pfam" id="PF23170"/>
    </source>
</evidence>
<dbReference type="PANTHER" id="PTHR11269:SF9">
    <property type="entry name" value="PERIOD CIRCADIAN PROTEIN HOMOLOG 2"/>
    <property type="match status" value="1"/>
</dbReference>
<dbReference type="GO" id="GO:0001222">
    <property type="term" value="F:transcription corepressor binding"/>
    <property type="evidence" value="ECO:0007669"/>
    <property type="project" value="TreeGrafter"/>
</dbReference>
<dbReference type="GO" id="GO:0000122">
    <property type="term" value="P:negative regulation of transcription by RNA polymerase II"/>
    <property type="evidence" value="ECO:0007669"/>
    <property type="project" value="TreeGrafter"/>
</dbReference>
<dbReference type="FunFam" id="3.30.450.20:FF:000013">
    <property type="entry name" value="Period circadian protein homolog 2"/>
    <property type="match status" value="1"/>
</dbReference>
<feature type="region of interest" description="Disordered" evidence="11">
    <location>
        <begin position="904"/>
        <end position="957"/>
    </location>
</feature>
<keyword evidence="3" id="KW-0963">Cytoplasm</keyword>
<dbReference type="GO" id="GO:0000976">
    <property type="term" value="F:transcription cis-regulatory region binding"/>
    <property type="evidence" value="ECO:0007669"/>
    <property type="project" value="TreeGrafter"/>
</dbReference>
<accession>A0A8C0CF33</accession>
<dbReference type="SUPFAM" id="SSF55785">
    <property type="entry name" value="PYP-like sensor domain (PAS domain)"/>
    <property type="match status" value="1"/>
</dbReference>
<name>A0A8C0CF33_BALMU</name>
<protein>
    <recommendedName>
        <fullName evidence="9">Period circadian protein homolog 2</fullName>
    </recommendedName>
    <alternativeName>
        <fullName evidence="10">Circadian clock protein PERIOD 2</fullName>
    </alternativeName>
</protein>
<feature type="region of interest" description="Disordered" evidence="11">
    <location>
        <begin position="460"/>
        <end position="492"/>
    </location>
</feature>
<evidence type="ECO:0000259" key="13">
    <source>
        <dbReference type="Pfam" id="PF12114"/>
    </source>
</evidence>
<evidence type="ECO:0000256" key="9">
    <source>
        <dbReference type="ARBA" id="ARBA00039684"/>
    </source>
</evidence>
<keyword evidence="5" id="KW-0805">Transcription regulation</keyword>
<feature type="region of interest" description="Disordered" evidence="11">
    <location>
        <begin position="1"/>
        <end position="80"/>
    </location>
</feature>
<dbReference type="GO" id="GO:0032922">
    <property type="term" value="P:circadian regulation of gene expression"/>
    <property type="evidence" value="ECO:0007669"/>
    <property type="project" value="TreeGrafter"/>
</dbReference>
<feature type="compositionally biased region" description="Low complexity" evidence="11">
    <location>
        <begin position="972"/>
        <end position="983"/>
    </location>
</feature>
<feature type="region of interest" description="Disordered" evidence="11">
    <location>
        <begin position="1196"/>
        <end position="1225"/>
    </location>
</feature>
<evidence type="ECO:0000256" key="5">
    <source>
        <dbReference type="ARBA" id="ARBA00023015"/>
    </source>
</evidence>
<gene>
    <name evidence="16" type="primary">PER2</name>
</gene>
<dbReference type="GO" id="GO:0043153">
    <property type="term" value="P:entrainment of circadian clock by photoperiod"/>
    <property type="evidence" value="ECO:0007669"/>
    <property type="project" value="TreeGrafter"/>
</dbReference>
<evidence type="ECO:0000256" key="1">
    <source>
        <dbReference type="ARBA" id="ARBA00004123"/>
    </source>
</evidence>
<evidence type="ECO:0000259" key="14">
    <source>
        <dbReference type="Pfam" id="PF21353"/>
    </source>
</evidence>
<dbReference type="PANTHER" id="PTHR11269">
    <property type="entry name" value="PERIOD CIRCADIAN PROTEIN"/>
    <property type="match status" value="1"/>
</dbReference>
<proteinExistence type="predicted"/>
<feature type="region of interest" description="Disordered" evidence="11">
    <location>
        <begin position="1058"/>
        <end position="1090"/>
    </location>
</feature>
<dbReference type="InterPro" id="IPR048814">
    <property type="entry name" value="Per1-3_PAS-A"/>
</dbReference>
<feature type="compositionally biased region" description="Basic and acidic residues" evidence="11">
    <location>
        <begin position="991"/>
        <end position="1008"/>
    </location>
</feature>
<dbReference type="Pfam" id="PF08447">
    <property type="entry name" value="PAS_3"/>
    <property type="match status" value="1"/>
</dbReference>
<keyword evidence="6" id="KW-0090">Biological rhythms</keyword>
<feature type="domain" description="PAS fold-3" evidence="12">
    <location>
        <begin position="336"/>
        <end position="413"/>
    </location>
</feature>
<dbReference type="GO" id="GO:0005634">
    <property type="term" value="C:nucleus"/>
    <property type="evidence" value="ECO:0007669"/>
    <property type="project" value="UniProtKB-SubCell"/>
</dbReference>
<dbReference type="Pfam" id="PF21353">
    <property type="entry name" value="Per3-like_PAS-A"/>
    <property type="match status" value="1"/>
</dbReference>
<keyword evidence="7" id="KW-0804">Transcription</keyword>
<evidence type="ECO:0000259" key="12">
    <source>
        <dbReference type="Pfam" id="PF08447"/>
    </source>
</evidence>
<feature type="region of interest" description="Disordered" evidence="11">
    <location>
        <begin position="517"/>
        <end position="539"/>
    </location>
</feature>
<organism evidence="16">
    <name type="scientific">Balaenoptera musculus</name>
    <name type="common">Blue whale</name>
    <dbReference type="NCBI Taxonomy" id="9771"/>
    <lineage>
        <taxon>Eukaryota</taxon>
        <taxon>Metazoa</taxon>
        <taxon>Chordata</taxon>
        <taxon>Craniata</taxon>
        <taxon>Vertebrata</taxon>
        <taxon>Euteleostomi</taxon>
        <taxon>Mammalia</taxon>
        <taxon>Eutheria</taxon>
        <taxon>Laurasiatheria</taxon>
        <taxon>Artiodactyla</taxon>
        <taxon>Whippomorpha</taxon>
        <taxon>Cetacea</taxon>
        <taxon>Mysticeti</taxon>
        <taxon>Balaenopteridae</taxon>
        <taxon>Balaenoptera</taxon>
    </lineage>
</organism>
<evidence type="ECO:0000256" key="7">
    <source>
        <dbReference type="ARBA" id="ARBA00023163"/>
    </source>
</evidence>
<dbReference type="InterPro" id="IPR013655">
    <property type="entry name" value="PAS_fold_3"/>
</dbReference>
<dbReference type="GO" id="GO:0005737">
    <property type="term" value="C:cytoplasm"/>
    <property type="evidence" value="ECO:0007669"/>
    <property type="project" value="UniProtKB-SubCell"/>
</dbReference>
<dbReference type="Ensembl" id="ENSBMST00010004430.1">
    <property type="protein sequence ID" value="ENSBMSP00010004030.1"/>
    <property type="gene ID" value="ENSBMSG00010002946.1"/>
</dbReference>
<feature type="region of interest" description="Disordered" evidence="11">
    <location>
        <begin position="971"/>
        <end position="1013"/>
    </location>
</feature>
<dbReference type="CDD" id="cd00130">
    <property type="entry name" value="PAS"/>
    <property type="match status" value="1"/>
</dbReference>
<feature type="compositionally biased region" description="Polar residues" evidence="11">
    <location>
        <begin position="1064"/>
        <end position="1080"/>
    </location>
</feature>
<feature type="region of interest" description="Disordered" evidence="11">
    <location>
        <begin position="593"/>
        <end position="629"/>
    </location>
</feature>
<feature type="domain" description="Period circadian-like C-terminal" evidence="13">
    <location>
        <begin position="1009"/>
        <end position="1178"/>
    </location>
</feature>
<dbReference type="InterPro" id="IPR000014">
    <property type="entry name" value="PAS"/>
</dbReference>
<dbReference type="InterPro" id="IPR050760">
    <property type="entry name" value="Period_circadian_regulator"/>
</dbReference>
<evidence type="ECO:0000256" key="11">
    <source>
        <dbReference type="SAM" id="MobiDB-lite"/>
    </source>
</evidence>
<evidence type="ECO:0000256" key="3">
    <source>
        <dbReference type="ARBA" id="ARBA00022490"/>
    </source>
</evidence>